<dbReference type="AlphaFoldDB" id="A0A3N1CQ21"/>
<dbReference type="EMBL" id="RJKE01000001">
    <property type="protein sequence ID" value="ROO83264.1"/>
    <property type="molecule type" value="Genomic_DNA"/>
</dbReference>
<dbReference type="GO" id="GO:0004674">
    <property type="term" value="F:protein serine/threonine kinase activity"/>
    <property type="evidence" value="ECO:0007669"/>
    <property type="project" value="UniProtKB-KW"/>
</dbReference>
<dbReference type="InterPro" id="IPR011009">
    <property type="entry name" value="Kinase-like_dom_sf"/>
</dbReference>
<protein>
    <submittedName>
        <fullName evidence="6">Serine/threonine protein kinase</fullName>
    </submittedName>
</protein>
<dbReference type="CDD" id="cd14014">
    <property type="entry name" value="STKc_PknB_like"/>
    <property type="match status" value="1"/>
</dbReference>
<organism evidence="6 7">
    <name type="scientific">Actinocorallia herbida</name>
    <dbReference type="NCBI Taxonomy" id="58109"/>
    <lineage>
        <taxon>Bacteria</taxon>
        <taxon>Bacillati</taxon>
        <taxon>Actinomycetota</taxon>
        <taxon>Actinomycetes</taxon>
        <taxon>Streptosporangiales</taxon>
        <taxon>Thermomonosporaceae</taxon>
        <taxon>Actinocorallia</taxon>
    </lineage>
</organism>
<dbReference type="SMART" id="SM00220">
    <property type="entry name" value="S_TKc"/>
    <property type="match status" value="1"/>
</dbReference>
<proteinExistence type="predicted"/>
<dbReference type="PROSITE" id="PS00108">
    <property type="entry name" value="PROTEIN_KINASE_ST"/>
    <property type="match status" value="1"/>
</dbReference>
<evidence type="ECO:0000313" key="7">
    <source>
        <dbReference type="Proteomes" id="UP000272400"/>
    </source>
</evidence>
<comment type="caution">
    <text evidence="6">The sequence shown here is derived from an EMBL/GenBank/DDBJ whole genome shotgun (WGS) entry which is preliminary data.</text>
</comment>
<sequence>MGDALRPDDPRELGRFTLLERLGEGGQGIVYLGRSADSPEPVAVKVLKATDAEARGRLEREMNAALQVRLRYCIARVIGFDFDGTRPYIVTEYVDGPSLFDRVADVGPLRGGDLERLLIFTAQALVTIHGSGIVHRDLKPANVLLGRDGPRVVDFGIARHVDHHTRPQLMGTPSYLAPELLREEQASRASDVWAWACTMVFAATGHPPFGPFDDDGSNVAAILGRVMHAEPRLGDGLEEFAPLLLACLDKDPLRRPTARQLRDRLESALEADVPHGDSSGPLPFAPPMTPPGAFHPGVVPPPSITVDGTPLLRPSAATFPPTPIGIATPQPFPPHPASRTGEGSGSRWVGRTVAGVLGAGLLAAGGYFAYNALSAPEGTGAGGDPGGAVVPAALAGNWEGGLTVKGSVGETYYRVKITLFQGQDSGQSELENGALCSGTVTVRDAAAERVDLALSHAAGTCPAGTLAMTVTADGTAQLAYTGEDGAGGDGSVRRGS</sequence>
<keyword evidence="3 6" id="KW-0418">Kinase</keyword>
<dbReference type="Gene3D" id="1.10.510.10">
    <property type="entry name" value="Transferase(Phosphotransferase) domain 1"/>
    <property type="match status" value="1"/>
</dbReference>
<evidence type="ECO:0000313" key="6">
    <source>
        <dbReference type="EMBL" id="ROO83264.1"/>
    </source>
</evidence>
<dbReference type="GO" id="GO:0005524">
    <property type="term" value="F:ATP binding"/>
    <property type="evidence" value="ECO:0007669"/>
    <property type="project" value="UniProtKB-KW"/>
</dbReference>
<dbReference type="PANTHER" id="PTHR43289">
    <property type="entry name" value="MITOGEN-ACTIVATED PROTEIN KINASE KINASE KINASE 20-RELATED"/>
    <property type="match status" value="1"/>
</dbReference>
<evidence type="ECO:0000256" key="1">
    <source>
        <dbReference type="ARBA" id="ARBA00022679"/>
    </source>
</evidence>
<dbReference type="Pfam" id="PF00069">
    <property type="entry name" value="Pkinase"/>
    <property type="match status" value="1"/>
</dbReference>
<keyword evidence="6" id="KW-0723">Serine/threonine-protein kinase</keyword>
<keyword evidence="4" id="KW-0067">ATP-binding</keyword>
<keyword evidence="7" id="KW-1185">Reference proteome</keyword>
<evidence type="ECO:0000256" key="2">
    <source>
        <dbReference type="ARBA" id="ARBA00022741"/>
    </source>
</evidence>
<keyword evidence="2" id="KW-0547">Nucleotide-binding</keyword>
<dbReference type="OrthoDB" id="3915799at2"/>
<dbReference type="InterPro" id="IPR000719">
    <property type="entry name" value="Prot_kinase_dom"/>
</dbReference>
<dbReference type="RefSeq" id="WP_123662297.1">
    <property type="nucleotide sequence ID" value="NZ_RJKE01000001.1"/>
</dbReference>
<evidence type="ECO:0000256" key="4">
    <source>
        <dbReference type="ARBA" id="ARBA00022840"/>
    </source>
</evidence>
<dbReference type="InterPro" id="IPR008271">
    <property type="entry name" value="Ser/Thr_kinase_AS"/>
</dbReference>
<evidence type="ECO:0000259" key="5">
    <source>
        <dbReference type="PROSITE" id="PS50011"/>
    </source>
</evidence>
<keyword evidence="1" id="KW-0808">Transferase</keyword>
<accession>A0A3N1CQ21</accession>
<feature type="domain" description="Protein kinase" evidence="5">
    <location>
        <begin position="16"/>
        <end position="269"/>
    </location>
</feature>
<name>A0A3N1CQ21_9ACTN</name>
<dbReference type="PANTHER" id="PTHR43289:SF34">
    <property type="entry name" value="SERINE_THREONINE-PROTEIN KINASE YBDM-RELATED"/>
    <property type="match status" value="1"/>
</dbReference>
<dbReference type="PROSITE" id="PS50011">
    <property type="entry name" value="PROTEIN_KINASE_DOM"/>
    <property type="match status" value="1"/>
</dbReference>
<dbReference type="SUPFAM" id="SSF56112">
    <property type="entry name" value="Protein kinase-like (PK-like)"/>
    <property type="match status" value="1"/>
</dbReference>
<reference evidence="6 7" key="1">
    <citation type="submission" date="2018-11" db="EMBL/GenBank/DDBJ databases">
        <title>Sequencing the genomes of 1000 actinobacteria strains.</title>
        <authorList>
            <person name="Klenk H.-P."/>
        </authorList>
    </citation>
    <scope>NUCLEOTIDE SEQUENCE [LARGE SCALE GENOMIC DNA]</scope>
    <source>
        <strain evidence="6 7">DSM 44254</strain>
    </source>
</reference>
<dbReference type="Proteomes" id="UP000272400">
    <property type="component" value="Unassembled WGS sequence"/>
</dbReference>
<evidence type="ECO:0000256" key="3">
    <source>
        <dbReference type="ARBA" id="ARBA00022777"/>
    </source>
</evidence>
<gene>
    <name evidence="6" type="ORF">EDD29_0759</name>
</gene>